<dbReference type="InterPro" id="IPR008160">
    <property type="entry name" value="Collagen"/>
</dbReference>
<keyword evidence="3" id="KW-1185">Reference proteome</keyword>
<evidence type="ECO:0000313" key="3">
    <source>
        <dbReference type="Proteomes" id="UP001320766"/>
    </source>
</evidence>
<sequence>MGAHVRRIRLNWLLLAAGATLSALAVVVSMQIHALGDRVRQAEDDRAVLSDQVEKLGGVPLVSPSPGPRGERGAPGPTGTAGARGRDGEDGRDGERGPTGPPGPAGPQGSPGPKGDPGPAVTGPPGPRGEPGEPGADGQDGKDGRDGDPGPRGEPGPPSSGWSFTYLGVTYRCTPADPGSATYTCQPQ</sequence>
<feature type="compositionally biased region" description="Low complexity" evidence="1">
    <location>
        <begin position="74"/>
        <end position="83"/>
    </location>
</feature>
<dbReference type="RefSeq" id="WP_253781478.1">
    <property type="nucleotide sequence ID" value="NZ_BAAAVE010000017.1"/>
</dbReference>
<evidence type="ECO:0000313" key="2">
    <source>
        <dbReference type="EMBL" id="MCP2350605.1"/>
    </source>
</evidence>
<protein>
    <recommendedName>
        <fullName evidence="4">Collagen-like protein</fullName>
    </recommendedName>
</protein>
<accession>A0ABT1K9I1</accession>
<name>A0ABT1K9I1_9ACTN</name>
<evidence type="ECO:0000256" key="1">
    <source>
        <dbReference type="SAM" id="MobiDB-lite"/>
    </source>
</evidence>
<proteinExistence type="predicted"/>
<reference evidence="2 3" key="1">
    <citation type="submission" date="2022-06" db="EMBL/GenBank/DDBJ databases">
        <title>Sequencing the genomes of 1000 actinobacteria strains.</title>
        <authorList>
            <person name="Klenk H.-P."/>
        </authorList>
    </citation>
    <scope>NUCLEOTIDE SEQUENCE [LARGE SCALE GENOMIC DNA]</scope>
    <source>
        <strain evidence="2 3">DSM 44170</strain>
    </source>
</reference>
<comment type="caution">
    <text evidence="2">The sequence shown here is derived from an EMBL/GenBank/DDBJ whole genome shotgun (WGS) entry which is preliminary data.</text>
</comment>
<feature type="compositionally biased region" description="Basic and acidic residues" evidence="1">
    <location>
        <begin position="84"/>
        <end position="96"/>
    </location>
</feature>
<evidence type="ECO:0008006" key="4">
    <source>
        <dbReference type="Google" id="ProtNLM"/>
    </source>
</evidence>
<dbReference type="EMBL" id="JAMZEC010000001">
    <property type="protein sequence ID" value="MCP2350605.1"/>
    <property type="molecule type" value="Genomic_DNA"/>
</dbReference>
<dbReference type="Proteomes" id="UP001320766">
    <property type="component" value="Unassembled WGS sequence"/>
</dbReference>
<dbReference type="PANTHER" id="PTHR24637">
    <property type="entry name" value="COLLAGEN"/>
    <property type="match status" value="1"/>
</dbReference>
<feature type="region of interest" description="Disordered" evidence="1">
    <location>
        <begin position="53"/>
        <end position="163"/>
    </location>
</feature>
<organism evidence="2 3">
    <name type="scientific">Nonomuraea roseoviolacea subsp. carminata</name>
    <dbReference type="NCBI Taxonomy" id="160689"/>
    <lineage>
        <taxon>Bacteria</taxon>
        <taxon>Bacillati</taxon>
        <taxon>Actinomycetota</taxon>
        <taxon>Actinomycetes</taxon>
        <taxon>Streptosporangiales</taxon>
        <taxon>Streptosporangiaceae</taxon>
        <taxon>Nonomuraea</taxon>
    </lineage>
</organism>
<dbReference type="PANTHER" id="PTHR24637:SF262">
    <property type="entry name" value="CUTICLE COLLAGEN 34-RELATED"/>
    <property type="match status" value="1"/>
</dbReference>
<gene>
    <name evidence="2" type="ORF">HD595_006727</name>
</gene>
<feature type="compositionally biased region" description="Basic and acidic residues" evidence="1">
    <location>
        <begin position="139"/>
        <end position="151"/>
    </location>
</feature>
<dbReference type="Pfam" id="PF01391">
    <property type="entry name" value="Collagen"/>
    <property type="match status" value="1"/>
</dbReference>